<proteinExistence type="predicted"/>
<name>A0A8J9VSG6_9NEOP</name>
<feature type="non-terminal residue" evidence="1">
    <location>
        <position position="109"/>
    </location>
</feature>
<sequence>MALGPNKTMQPTCFQLQPQQLADDNFNIHILFCQYKQELALYSKQQMFIATYQCSTDKLITPHCPALPALPRPQAGPARAPRRVASLPVAIYLYIIQTSPRTLYTFLYI</sequence>
<evidence type="ECO:0000313" key="2">
    <source>
        <dbReference type="Proteomes" id="UP000838878"/>
    </source>
</evidence>
<gene>
    <name evidence="1" type="ORF">BINO364_LOCUS4119</name>
</gene>
<accession>A0A8J9VSG6</accession>
<reference evidence="1" key="1">
    <citation type="submission" date="2021-12" db="EMBL/GenBank/DDBJ databases">
        <authorList>
            <person name="Martin H S."/>
        </authorList>
    </citation>
    <scope>NUCLEOTIDE SEQUENCE</scope>
</reference>
<dbReference type="EMBL" id="OV170232">
    <property type="protein sequence ID" value="CAH0717522.1"/>
    <property type="molecule type" value="Genomic_DNA"/>
</dbReference>
<organism evidence="1 2">
    <name type="scientific">Brenthis ino</name>
    <name type="common">lesser marbled fritillary</name>
    <dbReference type="NCBI Taxonomy" id="405034"/>
    <lineage>
        <taxon>Eukaryota</taxon>
        <taxon>Metazoa</taxon>
        <taxon>Ecdysozoa</taxon>
        <taxon>Arthropoda</taxon>
        <taxon>Hexapoda</taxon>
        <taxon>Insecta</taxon>
        <taxon>Pterygota</taxon>
        <taxon>Neoptera</taxon>
        <taxon>Endopterygota</taxon>
        <taxon>Lepidoptera</taxon>
        <taxon>Glossata</taxon>
        <taxon>Ditrysia</taxon>
        <taxon>Papilionoidea</taxon>
        <taxon>Nymphalidae</taxon>
        <taxon>Heliconiinae</taxon>
        <taxon>Argynnini</taxon>
        <taxon>Brenthis</taxon>
    </lineage>
</organism>
<dbReference type="AlphaFoldDB" id="A0A8J9VSG6"/>
<dbReference type="Proteomes" id="UP000838878">
    <property type="component" value="Chromosome 12"/>
</dbReference>
<keyword evidence="2" id="KW-1185">Reference proteome</keyword>
<protein>
    <submittedName>
        <fullName evidence="1">Uncharacterized protein</fullName>
    </submittedName>
</protein>
<evidence type="ECO:0000313" key="1">
    <source>
        <dbReference type="EMBL" id="CAH0717522.1"/>
    </source>
</evidence>